<evidence type="ECO:0000313" key="2">
    <source>
        <dbReference type="Proteomes" id="UP000887574"/>
    </source>
</evidence>
<dbReference type="Proteomes" id="UP000887574">
    <property type="component" value="Unplaced"/>
</dbReference>
<reference evidence="3" key="1">
    <citation type="submission" date="2022-11" db="UniProtKB">
        <authorList>
            <consortium name="WormBaseParasite"/>
        </authorList>
    </citation>
    <scope>IDENTIFICATION</scope>
</reference>
<sequence>MLFQALLDEGLDPSTYSFNLLDVSLQEGTPLKKQLRSTSMDCATPTDQPSADCSIKEEPMDTTTATTTNQPQEVNQNIATEVDQPVDQVVDIPAAATEEVVIEDGDDDADEPVDKNKKLENEEQMPKAEEAVKIEETENYCCCSHRCCDFEPKKASDKNGDNDPAASTWTQSLWIKGISNTTKAADLKMLFRKVEQNQFKGQADHFGKGYSLLLPQINKAAKPQPVNKPVPVTAPSAASQLTKEQPAKPQDSQKKDDSPEVIIESFTPATPTAKRPPVKALTTNGAKKGGEATPNDSDSPAAAAKSTSLHRSSRPLSRRFIPTSSNSYQQKLSRSATNKYVLSRYNNRGEGATTANLRLHSTQRRPLEFSTSRGAGQLRVSRGGGPAALPATPPLTAPTCLQKEREKLEVKQLKLTAQLANAQFAFISGGNRSSEADISRRSSKAVDRPDKSYKHTAAVSSGFIGNKNNKYSEDRSRRDDRMDKPHRSRSRSHVKDGKDTNNGYKSVSSSLSKFGYNSKQQGSSSIDQYNQQVSRFIESSALPASRSEQQKTYGRSADAAKPDFAGRGVRGVREVHTELLLTFLRHELVAEDRQDIQKEEVAEATTETSLPAIATRAALDSWLHSSNGAGRNADEMFGGLNNYNTSSIGARDNTNSYRDVSSYQSTLVKSPNWVGGGGSRAFIAPNNNTGASPTASTANSWQQQAGNNSFWGGGSSVGRSSNAEWGGNALSSNQQQPTNQASRYSFDNNKHSSYSRRY</sequence>
<accession>A0A915DLE4</accession>
<organism evidence="2 3">
    <name type="scientific">Ditylenchus dipsaci</name>
    <dbReference type="NCBI Taxonomy" id="166011"/>
    <lineage>
        <taxon>Eukaryota</taxon>
        <taxon>Metazoa</taxon>
        <taxon>Ecdysozoa</taxon>
        <taxon>Nematoda</taxon>
        <taxon>Chromadorea</taxon>
        <taxon>Rhabditida</taxon>
        <taxon>Tylenchina</taxon>
        <taxon>Tylenchomorpha</taxon>
        <taxon>Sphaerularioidea</taxon>
        <taxon>Anguinidae</taxon>
        <taxon>Anguininae</taxon>
        <taxon>Ditylenchus</taxon>
    </lineage>
</organism>
<feature type="region of interest" description="Disordered" evidence="1">
    <location>
        <begin position="684"/>
        <end position="758"/>
    </location>
</feature>
<feature type="region of interest" description="Disordered" evidence="1">
    <location>
        <begin position="540"/>
        <end position="563"/>
    </location>
</feature>
<name>A0A915DLE4_9BILA</name>
<evidence type="ECO:0000256" key="1">
    <source>
        <dbReference type="SAM" id="MobiDB-lite"/>
    </source>
</evidence>
<feature type="compositionally biased region" description="Basic and acidic residues" evidence="1">
    <location>
        <begin position="434"/>
        <end position="453"/>
    </location>
</feature>
<feature type="compositionally biased region" description="Polar residues" evidence="1">
    <location>
        <begin position="685"/>
        <end position="710"/>
    </location>
</feature>
<protein>
    <submittedName>
        <fullName evidence="3">Uncharacterized protein</fullName>
    </submittedName>
</protein>
<keyword evidence="2" id="KW-1185">Reference proteome</keyword>
<feature type="compositionally biased region" description="Basic and acidic residues" evidence="1">
    <location>
        <begin position="470"/>
        <end position="485"/>
    </location>
</feature>
<dbReference type="WBParaSite" id="jg21215">
    <property type="protein sequence ID" value="jg21215"/>
    <property type="gene ID" value="jg21215"/>
</dbReference>
<feature type="compositionally biased region" description="Polar residues" evidence="1">
    <location>
        <begin position="500"/>
        <end position="527"/>
    </location>
</feature>
<feature type="region of interest" description="Disordered" evidence="1">
    <location>
        <begin position="222"/>
        <end position="335"/>
    </location>
</feature>
<feature type="compositionally biased region" description="Polar residues" evidence="1">
    <location>
        <begin position="717"/>
        <end position="747"/>
    </location>
</feature>
<proteinExistence type="predicted"/>
<feature type="compositionally biased region" description="Polar residues" evidence="1">
    <location>
        <begin position="322"/>
        <end position="335"/>
    </location>
</feature>
<evidence type="ECO:0000313" key="3">
    <source>
        <dbReference type="WBParaSite" id="jg21215"/>
    </source>
</evidence>
<feature type="compositionally biased region" description="Polar residues" evidence="1">
    <location>
        <begin position="36"/>
        <end position="51"/>
    </location>
</feature>
<dbReference type="AlphaFoldDB" id="A0A915DLE4"/>
<feature type="region of interest" description="Disordered" evidence="1">
    <location>
        <begin position="36"/>
        <end position="55"/>
    </location>
</feature>
<feature type="region of interest" description="Disordered" evidence="1">
    <location>
        <begin position="431"/>
        <end position="527"/>
    </location>
</feature>